<dbReference type="Gene3D" id="2.60.120.260">
    <property type="entry name" value="Galactose-binding domain-like"/>
    <property type="match status" value="1"/>
</dbReference>
<proteinExistence type="predicted"/>
<dbReference type="AlphaFoldDB" id="A0A1I5YQI6"/>
<feature type="domain" description="DUF4964" evidence="1">
    <location>
        <begin position="39"/>
        <end position="94"/>
    </location>
</feature>
<dbReference type="InterPro" id="IPR033433">
    <property type="entry name" value="GtaA_N"/>
</dbReference>
<dbReference type="Pfam" id="PF16335">
    <property type="entry name" value="GtaA_6_Hairpin"/>
    <property type="match status" value="1"/>
</dbReference>
<organism evidence="4 5">
    <name type="scientific">Parafilimonas terrae</name>
    <dbReference type="NCBI Taxonomy" id="1465490"/>
    <lineage>
        <taxon>Bacteria</taxon>
        <taxon>Pseudomonadati</taxon>
        <taxon>Bacteroidota</taxon>
        <taxon>Chitinophagia</taxon>
        <taxon>Chitinophagales</taxon>
        <taxon>Chitinophagaceae</taxon>
        <taxon>Parafilimonas</taxon>
    </lineage>
</organism>
<evidence type="ECO:0000259" key="1">
    <source>
        <dbReference type="Pfam" id="PF16334"/>
    </source>
</evidence>
<dbReference type="InterPro" id="IPR052743">
    <property type="entry name" value="Glutaminase_GtaA"/>
</dbReference>
<accession>A0A1I5YQI6</accession>
<dbReference type="Proteomes" id="UP000199031">
    <property type="component" value="Unassembled WGS sequence"/>
</dbReference>
<dbReference type="STRING" id="1465490.SAMN05444277_113119"/>
<dbReference type="SUPFAM" id="SSF49785">
    <property type="entry name" value="Galactose-binding domain-like"/>
    <property type="match status" value="1"/>
</dbReference>
<dbReference type="InterPro" id="IPR008979">
    <property type="entry name" value="Galactose-bd-like_sf"/>
</dbReference>
<evidence type="ECO:0000259" key="3">
    <source>
        <dbReference type="Pfam" id="PF17168"/>
    </source>
</evidence>
<name>A0A1I5YQI6_9BACT</name>
<dbReference type="InterPro" id="IPR032515">
    <property type="entry name" value="DUF4964"/>
</dbReference>
<evidence type="ECO:0000259" key="2">
    <source>
        <dbReference type="Pfam" id="PF16335"/>
    </source>
</evidence>
<reference evidence="4 5" key="1">
    <citation type="submission" date="2016-10" db="EMBL/GenBank/DDBJ databases">
        <authorList>
            <person name="de Groot N.N."/>
        </authorList>
    </citation>
    <scope>NUCLEOTIDE SEQUENCE [LARGE SCALE GENOMIC DNA]</scope>
    <source>
        <strain evidence="4 5">DSM 28286</strain>
    </source>
</reference>
<dbReference type="PANTHER" id="PTHR31987:SF1">
    <property type="entry name" value="GLUTAMINASE A"/>
    <property type="match status" value="1"/>
</dbReference>
<feature type="domain" description="Glutaminase A central" evidence="2">
    <location>
        <begin position="492"/>
        <end position="828"/>
    </location>
</feature>
<dbReference type="PANTHER" id="PTHR31987">
    <property type="entry name" value="GLUTAMINASE A-RELATED"/>
    <property type="match status" value="1"/>
</dbReference>
<sequence length="837" mass="93920">MGKHTLAKIIQNMHFIRRMLLLQFVLLFIVTGVSAQVNKMPAYPLITHDPYFSIWSFTDTLNQSNTKHWTGKEQALTGLLRVDGKVYNFLGESLSTLQWISPLSNEKVYAAKYATEKPADGWMNEDFNDNGFTPATFPFGAKSGNPSTQWNTKEIWVRRNFDVFDTNISHLFLYLKNDDDAEVYINGEKAFECTNVNSGYTEYELPQPVIKKLRRGRNLLAIHCTNTGGGAWLDAGLATKTTSPGILQAKQEAVNVTATQTKYLFSCGAINLEVDFISPLIASNINLLSRPVSFVRLAITAKDNGIHNVNILFGANSAIAGNTGTEIMKATAYQTKNLNVLKCGTEAQPVLQKKGDDIRIDWGNVYLATPKQKQYEMKLTSIPNIVKDYVRNGFFTTLYNDSSALDKDILLAANISLFTGMNDNSNRAVVMLGYDDIYSIQYFNQNLEAWWKKNYKTMDDLLETSAQQYPAIQSACDSFDNKLYTDAVQAGGETYSKLCVMAYRQSLAAHKLVRGPGDELLFPQKENFSNGSIFTVDVTYPSAPLSLVYNPALLKGMLNGIFDYSKSGKWSKDFPAHDIGTYPLANGQTYGEDMPVEEAGNMIILTAAVTKAEGNTNYAAKHWQSLSKWVKYLVNDGLDPKNQLCTDDFAGHLARNANLSVKAIVGIASYAMMAKMMNDKSAAAYYDSVAHNYASQWLNLADDNDHYSLAFGAKNTWSQKYNMVWDKLFHLNLFPQAVYDKEINYYLAHQNKFGLPLDSRKTYTKSDWILWTATLASSQNNFEALINPVYLYATQTPTHVPLSDWHETTTGKQVGFQARSVVGGYFIKMLEWKWKSK</sequence>
<evidence type="ECO:0008006" key="6">
    <source>
        <dbReference type="Google" id="ProtNLM"/>
    </source>
</evidence>
<dbReference type="Pfam" id="PF16334">
    <property type="entry name" value="DUF4964"/>
    <property type="match status" value="1"/>
</dbReference>
<dbReference type="Pfam" id="PF17168">
    <property type="entry name" value="DUF5127"/>
    <property type="match status" value="1"/>
</dbReference>
<keyword evidence="5" id="KW-1185">Reference proteome</keyword>
<evidence type="ECO:0000313" key="4">
    <source>
        <dbReference type="EMBL" id="SFQ46486.1"/>
    </source>
</evidence>
<evidence type="ECO:0000313" key="5">
    <source>
        <dbReference type="Proteomes" id="UP000199031"/>
    </source>
</evidence>
<feature type="domain" description="Glutaminase A N-terminal" evidence="3">
    <location>
        <begin position="259"/>
        <end position="486"/>
    </location>
</feature>
<gene>
    <name evidence="4" type="ORF">SAMN05444277_113119</name>
</gene>
<dbReference type="InterPro" id="IPR032514">
    <property type="entry name" value="GtaA_central"/>
</dbReference>
<dbReference type="EMBL" id="FOXQ01000013">
    <property type="protein sequence ID" value="SFQ46486.1"/>
    <property type="molecule type" value="Genomic_DNA"/>
</dbReference>
<protein>
    <recommendedName>
        <fullName evidence="6">L-glutaminase</fullName>
    </recommendedName>
</protein>